<dbReference type="HOGENOM" id="CLU_040578_1_1_1"/>
<dbReference type="InterPro" id="IPR036465">
    <property type="entry name" value="vWFA_dom_sf"/>
</dbReference>
<dbReference type="SMART" id="SM00327">
    <property type="entry name" value="VWA"/>
    <property type="match status" value="1"/>
</dbReference>
<dbReference type="Proteomes" id="UP000053593">
    <property type="component" value="Unassembled WGS sequence"/>
</dbReference>
<protein>
    <recommendedName>
        <fullName evidence="1">VWFA domain-containing protein</fullName>
    </recommendedName>
</protein>
<dbReference type="PANTHER" id="PTHR34706">
    <property type="entry name" value="SLR1338 PROTEIN"/>
    <property type="match status" value="1"/>
</dbReference>
<dbReference type="Pfam" id="PF00092">
    <property type="entry name" value="VWA"/>
    <property type="match status" value="1"/>
</dbReference>
<dbReference type="OrthoDB" id="2142040at2759"/>
<evidence type="ECO:0000313" key="2">
    <source>
        <dbReference type="EMBL" id="KIK51445.1"/>
    </source>
</evidence>
<gene>
    <name evidence="2" type="ORF">GYMLUDRAFT_50537</name>
</gene>
<organism evidence="2 3">
    <name type="scientific">Collybiopsis luxurians FD-317 M1</name>
    <dbReference type="NCBI Taxonomy" id="944289"/>
    <lineage>
        <taxon>Eukaryota</taxon>
        <taxon>Fungi</taxon>
        <taxon>Dikarya</taxon>
        <taxon>Basidiomycota</taxon>
        <taxon>Agaricomycotina</taxon>
        <taxon>Agaricomycetes</taxon>
        <taxon>Agaricomycetidae</taxon>
        <taxon>Agaricales</taxon>
        <taxon>Marasmiineae</taxon>
        <taxon>Omphalotaceae</taxon>
        <taxon>Collybiopsis</taxon>
        <taxon>Collybiopsis luxurians</taxon>
    </lineage>
</organism>
<accession>A0A0D0AMI4</accession>
<proteinExistence type="predicted"/>
<dbReference type="Gene3D" id="3.40.50.410">
    <property type="entry name" value="von Willebrand factor, type A domain"/>
    <property type="match status" value="1"/>
</dbReference>
<dbReference type="AlphaFoldDB" id="A0A0D0AMI4"/>
<feature type="domain" description="VWFA" evidence="1">
    <location>
        <begin position="88"/>
        <end position="283"/>
    </location>
</feature>
<evidence type="ECO:0000259" key="1">
    <source>
        <dbReference type="PROSITE" id="PS50234"/>
    </source>
</evidence>
<dbReference type="InterPro" id="IPR002035">
    <property type="entry name" value="VWF_A"/>
</dbReference>
<dbReference type="SUPFAM" id="SSF53300">
    <property type="entry name" value="vWA-like"/>
    <property type="match status" value="1"/>
</dbReference>
<reference evidence="2 3" key="1">
    <citation type="submission" date="2014-04" db="EMBL/GenBank/DDBJ databases">
        <title>Evolutionary Origins and Diversification of the Mycorrhizal Mutualists.</title>
        <authorList>
            <consortium name="DOE Joint Genome Institute"/>
            <consortium name="Mycorrhizal Genomics Consortium"/>
            <person name="Kohler A."/>
            <person name="Kuo A."/>
            <person name="Nagy L.G."/>
            <person name="Floudas D."/>
            <person name="Copeland A."/>
            <person name="Barry K.W."/>
            <person name="Cichocki N."/>
            <person name="Veneault-Fourrey C."/>
            <person name="LaButti K."/>
            <person name="Lindquist E.A."/>
            <person name="Lipzen A."/>
            <person name="Lundell T."/>
            <person name="Morin E."/>
            <person name="Murat C."/>
            <person name="Riley R."/>
            <person name="Ohm R."/>
            <person name="Sun H."/>
            <person name="Tunlid A."/>
            <person name="Henrissat B."/>
            <person name="Grigoriev I.V."/>
            <person name="Hibbett D.S."/>
            <person name="Martin F."/>
        </authorList>
    </citation>
    <scope>NUCLEOTIDE SEQUENCE [LARGE SCALE GENOMIC DNA]</scope>
    <source>
        <strain evidence="2 3">FD-317 M1</strain>
    </source>
</reference>
<dbReference type="PROSITE" id="PS50234">
    <property type="entry name" value="VWFA"/>
    <property type="match status" value="1"/>
</dbReference>
<name>A0A0D0AMI4_9AGAR</name>
<dbReference type="EMBL" id="KN834863">
    <property type="protein sequence ID" value="KIK51445.1"/>
    <property type="molecule type" value="Genomic_DNA"/>
</dbReference>
<dbReference type="PANTHER" id="PTHR34706:SF1">
    <property type="entry name" value="VWFA DOMAIN-CONTAINING PROTEIN"/>
    <property type="match status" value="1"/>
</dbReference>
<sequence length="300" mass="33935">MPHFFGLFPRSKRSRAAQFVDDSNLDYFEEPSEISSSMVKDLPPPPYFSTDPFKSSGRRRKHFESLDFRKPLGQESLDDALLTLRAYNIIILVDDSGSMRNHWEEAGAALADIVEVASKYDQDGIDIHFLNTTDLVEEQHTNLTKPSQVLSLFRCVRPGGPTPLGDRLDVLLRDYLDEIESAKAHSPEKLKKIKRANFIVITDGAPTDEPKEAIVDASRRLRDGKFPLAQVGIQFVQIGQSMRATKYLQKLDDDLAKEDGVRDIVDTTPYFGHKLTRDVLIKIMLGGINRKFDEQVIQTT</sequence>
<keyword evidence="3" id="KW-1185">Reference proteome</keyword>
<evidence type="ECO:0000313" key="3">
    <source>
        <dbReference type="Proteomes" id="UP000053593"/>
    </source>
</evidence>